<protein>
    <submittedName>
        <fullName evidence="1">Uncharacterized protein DUF4288</fullName>
    </submittedName>
</protein>
<dbReference type="AlphaFoldDB" id="A0A4R7ZKP0"/>
<proteinExistence type="predicted"/>
<dbReference type="OrthoDB" id="3296292at2"/>
<comment type="caution">
    <text evidence="1">The sequence shown here is derived from an EMBL/GenBank/DDBJ whole genome shotgun (WGS) entry which is preliminary data.</text>
</comment>
<name>A0A4R7ZKP0_9ACTN</name>
<organism evidence="1 2">
    <name type="scientific">Kribbella kalugense</name>
    <dbReference type="NCBI Taxonomy" id="2512221"/>
    <lineage>
        <taxon>Bacteria</taxon>
        <taxon>Bacillati</taxon>
        <taxon>Actinomycetota</taxon>
        <taxon>Actinomycetes</taxon>
        <taxon>Propionibacteriales</taxon>
        <taxon>Kribbellaceae</taxon>
        <taxon>Kribbella</taxon>
    </lineage>
</organism>
<gene>
    <name evidence="1" type="ORF">EV650_3589</name>
</gene>
<evidence type="ECO:0000313" key="2">
    <source>
        <dbReference type="Proteomes" id="UP000295447"/>
    </source>
</evidence>
<dbReference type="InterPro" id="IPR025630">
    <property type="entry name" value="DUF4288"/>
</dbReference>
<dbReference type="EMBL" id="SODF01000002">
    <property type="protein sequence ID" value="TDW17028.1"/>
    <property type="molecule type" value="Genomic_DNA"/>
</dbReference>
<reference evidence="1 2" key="1">
    <citation type="submission" date="2019-03" db="EMBL/GenBank/DDBJ databases">
        <title>Genomic Encyclopedia of Type Strains, Phase III (KMG-III): the genomes of soil and plant-associated and newly described type strains.</title>
        <authorList>
            <person name="Whitman W."/>
        </authorList>
    </citation>
    <scope>NUCLEOTIDE SEQUENCE [LARGE SCALE GENOMIC DNA]</scope>
    <source>
        <strain evidence="1 2">VKM Ac-2570</strain>
    </source>
</reference>
<evidence type="ECO:0000313" key="1">
    <source>
        <dbReference type="EMBL" id="TDW17028.1"/>
    </source>
</evidence>
<accession>A0A4R7ZKP0</accession>
<keyword evidence="2" id="KW-1185">Reference proteome</keyword>
<dbReference type="Proteomes" id="UP000295447">
    <property type="component" value="Unassembled WGS sequence"/>
</dbReference>
<dbReference type="RefSeq" id="WP_134120182.1">
    <property type="nucleotide sequence ID" value="NZ_SODF01000002.1"/>
</dbReference>
<sequence>MSSSGWYAVRCIFRSGWPPEAAGKTYEERITLWRADSFDHAIERAEDEAREYSATLTDSPDTYLGLAQAYRLEDPPGDGAEIFSLLRDSNRKPKSYLNHFFDTGKEHQQRS</sequence>
<dbReference type="Pfam" id="PF14119">
    <property type="entry name" value="DUF4288"/>
    <property type="match status" value="1"/>
</dbReference>